<proteinExistence type="predicted"/>
<evidence type="ECO:0000313" key="3">
    <source>
        <dbReference type="Proteomes" id="UP001328107"/>
    </source>
</evidence>
<keyword evidence="1" id="KW-0812">Transmembrane</keyword>
<keyword evidence="3" id="KW-1185">Reference proteome</keyword>
<sequence>MIGAQFQFVPFMLQGEEYNCSSVMPPGPEWAEQYGVKRIPFGLYSLIFGLVTEILYIPCTLGLRRDMKTSCFKIMFWLSIMDMIAIMANCVGFGVLLIMGDVYCSNRFMTLGVGIVGYCIWCCASACCLVLGVNRLFEMLNLSRFFSVRNQRLEMINRD</sequence>
<feature type="transmembrane region" description="Helical" evidence="1">
    <location>
        <begin position="75"/>
        <end position="99"/>
    </location>
</feature>
<comment type="caution">
    <text evidence="2">The sequence shown here is derived from an EMBL/GenBank/DDBJ whole genome shotgun (WGS) entry which is preliminary data.</text>
</comment>
<evidence type="ECO:0008006" key="4">
    <source>
        <dbReference type="Google" id="ProtNLM"/>
    </source>
</evidence>
<dbReference type="AlphaFoldDB" id="A0AAN5CAZ4"/>
<reference evidence="3" key="1">
    <citation type="submission" date="2022-10" db="EMBL/GenBank/DDBJ databases">
        <title>Genome assembly of Pristionchus species.</title>
        <authorList>
            <person name="Yoshida K."/>
            <person name="Sommer R.J."/>
        </authorList>
    </citation>
    <scope>NUCLEOTIDE SEQUENCE [LARGE SCALE GENOMIC DNA]</scope>
    <source>
        <strain evidence="3">RS5460</strain>
    </source>
</reference>
<feature type="transmembrane region" description="Helical" evidence="1">
    <location>
        <begin position="41"/>
        <end position="63"/>
    </location>
</feature>
<name>A0AAN5CAZ4_9BILA</name>
<keyword evidence="1" id="KW-1133">Transmembrane helix</keyword>
<accession>A0AAN5CAZ4</accession>
<dbReference type="PANTHER" id="PTHR23021">
    <property type="entry name" value="SERPENTINE RECEPTOR, CLASS T"/>
    <property type="match status" value="1"/>
</dbReference>
<dbReference type="PANTHER" id="PTHR23021:SF11">
    <property type="entry name" value="SERPENTINE RECEPTOR, CLASS T"/>
    <property type="match status" value="1"/>
</dbReference>
<dbReference type="Pfam" id="PF10321">
    <property type="entry name" value="7TM_GPCR_Srt"/>
    <property type="match status" value="1"/>
</dbReference>
<keyword evidence="1" id="KW-0472">Membrane</keyword>
<dbReference type="EMBL" id="BTRK01000002">
    <property type="protein sequence ID" value="GMR35449.1"/>
    <property type="molecule type" value="Genomic_DNA"/>
</dbReference>
<evidence type="ECO:0000256" key="1">
    <source>
        <dbReference type="SAM" id="Phobius"/>
    </source>
</evidence>
<protein>
    <recommendedName>
        <fullName evidence="4">G protein-coupled receptor</fullName>
    </recommendedName>
</protein>
<feature type="transmembrane region" description="Helical" evidence="1">
    <location>
        <begin position="111"/>
        <end position="137"/>
    </location>
</feature>
<organism evidence="2 3">
    <name type="scientific">Pristionchus mayeri</name>
    <dbReference type="NCBI Taxonomy" id="1317129"/>
    <lineage>
        <taxon>Eukaryota</taxon>
        <taxon>Metazoa</taxon>
        <taxon>Ecdysozoa</taxon>
        <taxon>Nematoda</taxon>
        <taxon>Chromadorea</taxon>
        <taxon>Rhabditida</taxon>
        <taxon>Rhabditina</taxon>
        <taxon>Diplogasteromorpha</taxon>
        <taxon>Diplogasteroidea</taxon>
        <taxon>Neodiplogasteridae</taxon>
        <taxon>Pristionchus</taxon>
    </lineage>
</organism>
<dbReference type="Proteomes" id="UP001328107">
    <property type="component" value="Unassembled WGS sequence"/>
</dbReference>
<dbReference type="SUPFAM" id="SSF81321">
    <property type="entry name" value="Family A G protein-coupled receptor-like"/>
    <property type="match status" value="1"/>
</dbReference>
<evidence type="ECO:0000313" key="2">
    <source>
        <dbReference type="EMBL" id="GMR35449.1"/>
    </source>
</evidence>
<gene>
    <name evidence="2" type="ORF">PMAYCL1PPCAC_05644</name>
</gene>
<dbReference type="InterPro" id="IPR019425">
    <property type="entry name" value="7TM_GPCR_serpentine_rcpt_Srt"/>
</dbReference>